<dbReference type="EMBL" id="JAPQER010000007">
    <property type="protein sequence ID" value="MCY6485482.1"/>
    <property type="molecule type" value="Genomic_DNA"/>
</dbReference>
<keyword evidence="2" id="KW-1185">Reference proteome</keyword>
<dbReference type="RefSeq" id="WP_268041843.1">
    <property type="nucleotide sequence ID" value="NZ_JAPQER010000007.1"/>
</dbReference>
<comment type="caution">
    <text evidence="1">The sequence shown here is derived from an EMBL/GenBank/DDBJ whole genome shotgun (WGS) entry which is preliminary data.</text>
</comment>
<gene>
    <name evidence="1" type="ORF">OW763_14200</name>
</gene>
<proteinExistence type="predicted"/>
<organism evidence="1 2">
    <name type="scientific">Clostridium aestuarii</name>
    <dbReference type="NCBI Taxonomy" id="338193"/>
    <lineage>
        <taxon>Bacteria</taxon>
        <taxon>Bacillati</taxon>
        <taxon>Bacillota</taxon>
        <taxon>Clostridia</taxon>
        <taxon>Eubacteriales</taxon>
        <taxon>Clostridiaceae</taxon>
        <taxon>Clostridium</taxon>
    </lineage>
</organism>
<evidence type="ECO:0000313" key="2">
    <source>
        <dbReference type="Proteomes" id="UP001078443"/>
    </source>
</evidence>
<reference evidence="1" key="1">
    <citation type="submission" date="2022-12" db="EMBL/GenBank/DDBJ databases">
        <authorList>
            <person name="Wang J."/>
        </authorList>
    </citation>
    <scope>NUCLEOTIDE SEQUENCE</scope>
    <source>
        <strain evidence="1">HY-45-18</strain>
    </source>
</reference>
<protein>
    <submittedName>
        <fullName evidence="1">Uncharacterized protein</fullName>
    </submittedName>
</protein>
<sequence length="338" mass="39516">MKNDIEEREKRICISYLDEVNAYDNIRNKKFKSIVSISALKNIYINGLENSWKELREKYNVGQGIYLHFTDIKKLLKDPKGVDENLKNIFINSKGDINYSVLYNFYIDVLGIIKDNDFVIQATGIFTEGKNYMLPKFVEINSLMYQLFKEHLDRMAFYLSYLTITDIEKRRKVTNGKRNNPEVRWYKSKIRYDGDAELGFHNDLRNAFSHCIVDGTKHFNSKSIKELFDNLKFISKQEVAACTNCSTGCGYEIVSHAGSEIIDFIALYAARDMWKEFYKDIMINEKKDSEKEVDKLIQSLTSINIPGFEPIYPIEYISSKIFCTDNIGKYKIIKDYPF</sequence>
<name>A0ABT4D4A4_9CLOT</name>
<accession>A0ABT4D4A4</accession>
<dbReference type="Proteomes" id="UP001078443">
    <property type="component" value="Unassembled WGS sequence"/>
</dbReference>
<evidence type="ECO:0000313" key="1">
    <source>
        <dbReference type="EMBL" id="MCY6485482.1"/>
    </source>
</evidence>